<protein>
    <submittedName>
        <fullName evidence="10">Sodium:proton antiporter</fullName>
    </submittedName>
</protein>
<evidence type="ECO:0000313" key="10">
    <source>
        <dbReference type="EMBL" id="TCJ18420.1"/>
    </source>
</evidence>
<evidence type="ECO:0000256" key="6">
    <source>
        <dbReference type="ARBA" id="ARBA00023136"/>
    </source>
</evidence>
<evidence type="ECO:0000256" key="3">
    <source>
        <dbReference type="ARBA" id="ARBA00022475"/>
    </source>
</evidence>
<feature type="transmembrane region" description="Helical" evidence="7">
    <location>
        <begin position="164"/>
        <end position="190"/>
    </location>
</feature>
<dbReference type="GO" id="GO:0005886">
    <property type="term" value="C:plasma membrane"/>
    <property type="evidence" value="ECO:0007669"/>
    <property type="project" value="UniProtKB-SubCell"/>
</dbReference>
<keyword evidence="6 7" id="KW-0472">Membrane</keyword>
<proteinExistence type="inferred from homology"/>
<dbReference type="RefSeq" id="WP_132689535.1">
    <property type="nucleotide sequence ID" value="NZ_SKBU01000011.1"/>
</dbReference>
<feature type="transmembrane region" description="Helical" evidence="7">
    <location>
        <begin position="137"/>
        <end position="157"/>
    </location>
</feature>
<evidence type="ECO:0000256" key="5">
    <source>
        <dbReference type="ARBA" id="ARBA00022989"/>
    </source>
</evidence>
<reference evidence="10 11" key="1">
    <citation type="submission" date="2019-03" db="EMBL/GenBank/DDBJ databases">
        <title>Whole genome sequence of a novel Rubrobacter taiwanensis strain, isolated from Yellowstone National Park.</title>
        <authorList>
            <person name="Freed S."/>
            <person name="Ramaley R.F."/>
            <person name="Kyndt J.A."/>
        </authorList>
    </citation>
    <scope>NUCLEOTIDE SEQUENCE [LARGE SCALE GENOMIC DNA]</scope>
    <source>
        <strain evidence="10 11">Yellowstone</strain>
    </source>
</reference>
<feature type="transmembrane region" description="Helical" evidence="7">
    <location>
        <begin position="74"/>
        <end position="92"/>
    </location>
</feature>
<dbReference type="InterPro" id="IPR046806">
    <property type="entry name" value="MrpA_C/MbhE"/>
</dbReference>
<feature type="transmembrane region" description="Helical" evidence="7">
    <location>
        <begin position="104"/>
        <end position="125"/>
    </location>
</feature>
<evidence type="ECO:0000259" key="8">
    <source>
        <dbReference type="Pfam" id="PF04039"/>
    </source>
</evidence>
<name>A0A4R1BLT8_9ACTN</name>
<comment type="caution">
    <text evidence="10">The sequence shown here is derived from an EMBL/GenBank/DDBJ whole genome shotgun (WGS) entry which is preliminary data.</text>
</comment>
<dbReference type="AlphaFoldDB" id="A0A4R1BLT8"/>
<dbReference type="PANTHER" id="PTHR33932:SF4">
    <property type="entry name" value="NA(+)_H(+) ANTIPORTER SUBUNIT B"/>
    <property type="match status" value="1"/>
</dbReference>
<keyword evidence="3" id="KW-1003">Cell membrane</keyword>
<dbReference type="Proteomes" id="UP000295244">
    <property type="component" value="Unassembled WGS sequence"/>
</dbReference>
<keyword evidence="5 7" id="KW-1133">Transmembrane helix</keyword>
<evidence type="ECO:0000256" key="1">
    <source>
        <dbReference type="ARBA" id="ARBA00004651"/>
    </source>
</evidence>
<evidence type="ECO:0000259" key="9">
    <source>
        <dbReference type="Pfam" id="PF20501"/>
    </source>
</evidence>
<evidence type="ECO:0000256" key="4">
    <source>
        <dbReference type="ARBA" id="ARBA00022692"/>
    </source>
</evidence>
<accession>A0A4R1BLT8</accession>
<dbReference type="InterPro" id="IPR050622">
    <property type="entry name" value="CPA3_antiporter_subunitB"/>
</dbReference>
<feature type="domain" description="MrpA C-terminal/MbhE" evidence="9">
    <location>
        <begin position="18"/>
        <end position="99"/>
    </location>
</feature>
<dbReference type="PANTHER" id="PTHR33932">
    <property type="entry name" value="NA(+)/H(+) ANTIPORTER SUBUNIT B"/>
    <property type="match status" value="1"/>
</dbReference>
<comment type="subcellular location">
    <subcellularLocation>
        <location evidence="1">Cell membrane</location>
        <topology evidence="1">Multi-pass membrane protein</topology>
    </subcellularLocation>
</comment>
<gene>
    <name evidence="10" type="ORF">E0L93_05355</name>
</gene>
<keyword evidence="11" id="KW-1185">Reference proteome</keyword>
<dbReference type="Pfam" id="PF04039">
    <property type="entry name" value="MnhB"/>
    <property type="match status" value="1"/>
</dbReference>
<feature type="domain" description="Na+/H+ antiporter MnhB subunit-related protein" evidence="8">
    <location>
        <begin position="106"/>
        <end position="218"/>
    </location>
</feature>
<organism evidence="10 11">
    <name type="scientific">Rubrobacter taiwanensis</name>
    <dbReference type="NCBI Taxonomy" id="185139"/>
    <lineage>
        <taxon>Bacteria</taxon>
        <taxon>Bacillati</taxon>
        <taxon>Actinomycetota</taxon>
        <taxon>Rubrobacteria</taxon>
        <taxon>Rubrobacterales</taxon>
        <taxon>Rubrobacteraceae</taxon>
        <taxon>Rubrobacter</taxon>
    </lineage>
</organism>
<dbReference type="OrthoDB" id="4962908at2"/>
<evidence type="ECO:0000256" key="2">
    <source>
        <dbReference type="ARBA" id="ARBA00009425"/>
    </source>
</evidence>
<keyword evidence="4 7" id="KW-0812">Transmembrane</keyword>
<feature type="transmembrane region" description="Helical" evidence="7">
    <location>
        <begin position="16"/>
        <end position="36"/>
    </location>
</feature>
<dbReference type="EMBL" id="SKBU01000011">
    <property type="protein sequence ID" value="TCJ18420.1"/>
    <property type="molecule type" value="Genomic_DNA"/>
</dbReference>
<dbReference type="InterPro" id="IPR007182">
    <property type="entry name" value="MnhB"/>
</dbReference>
<sequence>MSEDKAWGIRVRRGPVRALVALVGMLLALVLGWSVLTLPEQPVDLARESRAALDESGVSNPVTAVLMNFRSYDTFLEIGVLLLAVICVWALRLPPPQESAPPRLLIALARLLSPIMVLVAAYLLWVGSSEPGGEFQSGAVLGALGVLLVLVGAVRSLSNHRGKLLAGLVAGYGVFLLVGVAVAFATGTVFEYPRDLAYTLIMTIEVPAAISIGLALAVLFFAAPPEVDE</sequence>
<evidence type="ECO:0000313" key="11">
    <source>
        <dbReference type="Proteomes" id="UP000295244"/>
    </source>
</evidence>
<feature type="transmembrane region" description="Helical" evidence="7">
    <location>
        <begin position="196"/>
        <end position="223"/>
    </location>
</feature>
<evidence type="ECO:0000256" key="7">
    <source>
        <dbReference type="SAM" id="Phobius"/>
    </source>
</evidence>
<dbReference type="Pfam" id="PF20501">
    <property type="entry name" value="MbhE"/>
    <property type="match status" value="1"/>
</dbReference>
<comment type="similarity">
    <text evidence="2">Belongs to the CPA3 antiporters (TC 2.A.63) subunit B family.</text>
</comment>